<evidence type="ECO:0008006" key="5">
    <source>
        <dbReference type="Google" id="ProtNLM"/>
    </source>
</evidence>
<keyword evidence="1" id="KW-0812">Transmembrane</keyword>
<reference evidence="3 4" key="1">
    <citation type="submission" date="2024-09" db="EMBL/GenBank/DDBJ databases">
        <title>A chromosome-level genome assembly of Gray's grenadier anchovy, Coilia grayii.</title>
        <authorList>
            <person name="Fu Z."/>
        </authorList>
    </citation>
    <scope>NUCLEOTIDE SEQUENCE [LARGE SCALE GENOMIC DNA]</scope>
    <source>
        <strain evidence="3">G4</strain>
        <tissue evidence="3">Muscle</tissue>
    </source>
</reference>
<evidence type="ECO:0000313" key="3">
    <source>
        <dbReference type="EMBL" id="KAL2078052.1"/>
    </source>
</evidence>
<feature type="chain" id="PRO_5044864555" description="Tumor necrosis factor receptor superfamily member 12A" evidence="2">
    <location>
        <begin position="27"/>
        <end position="122"/>
    </location>
</feature>
<name>A0ABD1IST3_9TELE</name>
<dbReference type="Pfam" id="PF12191">
    <property type="entry name" value="stn_TNFRSF12A"/>
    <property type="match status" value="1"/>
</dbReference>
<dbReference type="InterPro" id="IPR022316">
    <property type="entry name" value="TNFR_12"/>
</dbReference>
<accession>A0ABD1IST3</accession>
<comment type="caution">
    <text evidence="3">The sequence shown here is derived from an EMBL/GenBank/DDBJ whole genome shotgun (WGS) entry which is preliminary data.</text>
</comment>
<gene>
    <name evidence="3" type="ORF">ACEWY4_025737</name>
</gene>
<evidence type="ECO:0000256" key="2">
    <source>
        <dbReference type="SAM" id="SignalP"/>
    </source>
</evidence>
<feature type="transmembrane region" description="Helical" evidence="1">
    <location>
        <begin position="74"/>
        <end position="98"/>
    </location>
</feature>
<protein>
    <recommendedName>
        <fullName evidence="5">Tumor necrosis factor receptor superfamily member 12A</fullName>
    </recommendedName>
</protein>
<keyword evidence="4" id="KW-1185">Reference proteome</keyword>
<keyword evidence="1" id="KW-1133">Transmembrane helix</keyword>
<dbReference type="PANTHER" id="PTHR32037">
    <property type="entry name" value="TUMOR NECROSIS FACTOR RECEPTOR SUPERFAMILY MEMBER 12A"/>
    <property type="match status" value="1"/>
</dbReference>
<organism evidence="3 4">
    <name type="scientific">Coilia grayii</name>
    <name type="common">Gray's grenadier anchovy</name>
    <dbReference type="NCBI Taxonomy" id="363190"/>
    <lineage>
        <taxon>Eukaryota</taxon>
        <taxon>Metazoa</taxon>
        <taxon>Chordata</taxon>
        <taxon>Craniata</taxon>
        <taxon>Vertebrata</taxon>
        <taxon>Euteleostomi</taxon>
        <taxon>Actinopterygii</taxon>
        <taxon>Neopterygii</taxon>
        <taxon>Teleostei</taxon>
        <taxon>Clupei</taxon>
        <taxon>Clupeiformes</taxon>
        <taxon>Clupeoidei</taxon>
        <taxon>Engraulidae</taxon>
        <taxon>Coilinae</taxon>
        <taxon>Coilia</taxon>
    </lineage>
</organism>
<dbReference type="Proteomes" id="UP001591681">
    <property type="component" value="Unassembled WGS sequence"/>
</dbReference>
<dbReference type="AlphaFoldDB" id="A0ABD1IST3"/>
<keyword evidence="1" id="KW-0472">Membrane</keyword>
<evidence type="ECO:0000313" key="4">
    <source>
        <dbReference type="Proteomes" id="UP001591681"/>
    </source>
</evidence>
<evidence type="ECO:0000256" key="1">
    <source>
        <dbReference type="SAM" id="Phobius"/>
    </source>
</evidence>
<dbReference type="EMBL" id="JBHFQA010000023">
    <property type="protein sequence ID" value="KAL2078052.1"/>
    <property type="molecule type" value="Genomic_DNA"/>
</dbReference>
<dbReference type="PANTHER" id="PTHR32037:SF2">
    <property type="entry name" value="TUMOR NECROSIS FACTOR RECEPTOR SUPERFAMILY MEMBER 12A"/>
    <property type="match status" value="1"/>
</dbReference>
<sequence length="122" mass="13213">MDTNTIFCAFCGIILVVATSISGVNTQNSCRPSEVWNPDIEECFPCSSCLQYPKTPSCEKCPRVPPAPSDAWRLAAITSLSVLAAVLVFGGLLIGVLVHKCRTKRSTLREPIEETTGPLYPL</sequence>
<dbReference type="Gene3D" id="4.10.400.20">
    <property type="match status" value="1"/>
</dbReference>
<keyword evidence="2" id="KW-0732">Signal</keyword>
<proteinExistence type="predicted"/>
<feature type="signal peptide" evidence="2">
    <location>
        <begin position="1"/>
        <end position="26"/>
    </location>
</feature>